<dbReference type="Pfam" id="PF00149">
    <property type="entry name" value="Metallophos"/>
    <property type="match status" value="1"/>
</dbReference>
<reference evidence="4 5" key="1">
    <citation type="submission" date="2016-10" db="EMBL/GenBank/DDBJ databases">
        <authorList>
            <person name="de Groot N.N."/>
        </authorList>
    </citation>
    <scope>NUCLEOTIDE SEQUENCE [LARGE SCALE GENOMIC DNA]</scope>
    <source>
        <strain evidence="4 5">DSM 23399</strain>
    </source>
</reference>
<dbReference type="InterPro" id="IPR029052">
    <property type="entry name" value="Metallo-depent_PP-like"/>
</dbReference>
<dbReference type="PANTHER" id="PTHR22953:SF153">
    <property type="entry name" value="PURPLE ACID PHOSPHATASE"/>
    <property type="match status" value="1"/>
</dbReference>
<gene>
    <name evidence="4" type="ORF">SAMN04489723_1112</name>
</gene>
<feature type="domain" description="Secretion system C-terminal sorting" evidence="3">
    <location>
        <begin position="1160"/>
        <end position="1232"/>
    </location>
</feature>
<organism evidence="4 5">
    <name type="scientific">Algoriphagus aquimarinus</name>
    <dbReference type="NCBI Taxonomy" id="237018"/>
    <lineage>
        <taxon>Bacteria</taxon>
        <taxon>Pseudomonadati</taxon>
        <taxon>Bacteroidota</taxon>
        <taxon>Cytophagia</taxon>
        <taxon>Cytophagales</taxon>
        <taxon>Cyclobacteriaceae</taxon>
        <taxon>Algoriphagus</taxon>
    </lineage>
</organism>
<protein>
    <submittedName>
        <fullName evidence="4">Por secretion system C-terminal sorting domain-containing protein</fullName>
    </submittedName>
</protein>
<dbReference type="InterPro" id="IPR013783">
    <property type="entry name" value="Ig-like_fold"/>
</dbReference>
<dbReference type="Pfam" id="PF18962">
    <property type="entry name" value="Por_Secre_tail"/>
    <property type="match status" value="1"/>
</dbReference>
<evidence type="ECO:0000313" key="5">
    <source>
        <dbReference type="Proteomes" id="UP000198790"/>
    </source>
</evidence>
<dbReference type="EMBL" id="FOKK01000011">
    <property type="protein sequence ID" value="SFB45353.1"/>
    <property type="molecule type" value="Genomic_DNA"/>
</dbReference>
<dbReference type="NCBIfam" id="TIGR04183">
    <property type="entry name" value="Por_Secre_tail"/>
    <property type="match status" value="1"/>
</dbReference>
<dbReference type="RefSeq" id="WP_092898634.1">
    <property type="nucleotide sequence ID" value="NZ_FOKK01000011.1"/>
</dbReference>
<dbReference type="InterPro" id="IPR026444">
    <property type="entry name" value="Secre_tail"/>
</dbReference>
<dbReference type="STRING" id="237018.SAMN04489723_1112"/>
<proteinExistence type="predicted"/>
<evidence type="ECO:0000259" key="3">
    <source>
        <dbReference type="Pfam" id="PF18962"/>
    </source>
</evidence>
<dbReference type="InterPro" id="IPR004843">
    <property type="entry name" value="Calcineurin-like_PHP"/>
</dbReference>
<evidence type="ECO:0000256" key="1">
    <source>
        <dbReference type="ARBA" id="ARBA00022729"/>
    </source>
</evidence>
<dbReference type="Gene3D" id="3.60.21.10">
    <property type="match status" value="1"/>
</dbReference>
<dbReference type="SUPFAM" id="SSF56300">
    <property type="entry name" value="Metallo-dependent phosphatases"/>
    <property type="match status" value="1"/>
</dbReference>
<name>A0A1I1B9Z4_9BACT</name>
<dbReference type="Gene3D" id="2.60.40.10">
    <property type="entry name" value="Immunoglobulins"/>
    <property type="match status" value="1"/>
</dbReference>
<evidence type="ECO:0000259" key="2">
    <source>
        <dbReference type="Pfam" id="PF00149"/>
    </source>
</evidence>
<keyword evidence="1" id="KW-0732">Signal</keyword>
<dbReference type="Proteomes" id="UP000198790">
    <property type="component" value="Unassembled WGS sequence"/>
</dbReference>
<evidence type="ECO:0000313" key="4">
    <source>
        <dbReference type="EMBL" id="SFB45353.1"/>
    </source>
</evidence>
<feature type="domain" description="Calcineurin-like phosphoesterase" evidence="2">
    <location>
        <begin position="213"/>
        <end position="453"/>
    </location>
</feature>
<dbReference type="PANTHER" id="PTHR22953">
    <property type="entry name" value="ACID PHOSPHATASE RELATED"/>
    <property type="match status" value="1"/>
</dbReference>
<dbReference type="OrthoDB" id="966171at2"/>
<dbReference type="AlphaFoldDB" id="A0A1I1B9Z4"/>
<dbReference type="GO" id="GO:0003993">
    <property type="term" value="F:acid phosphatase activity"/>
    <property type="evidence" value="ECO:0007669"/>
    <property type="project" value="InterPro"/>
</dbReference>
<keyword evidence="5" id="KW-1185">Reference proteome</keyword>
<accession>A0A1I1B9Z4</accession>
<dbReference type="InterPro" id="IPR039331">
    <property type="entry name" value="PAPs-like"/>
</dbReference>
<sequence length="1239" mass="136761">MKKHILFVVGLLIFIVFASLKISGVNPFRIYPYLQVYGEGKIQLTWFSSSQTASSIKLTNASGSVIYEGEIAAESVPEIYYTTPEKNQVLEGLEQGSWLGSDQVFRYRYPVDLPADTKVNYVVTLGGVDYSGDFTMPSSKSSWEKIRFIALADSETDPRGRVTNRAWYPGSPLVRPITTIPDLWKEKFGTTIEQGLELPNYFLTEEKGYSENLKIINSRDPDFIIMPGDLVQGAGYQPGWDEFFRQNAGEKGAGLSSYAIIPALGNWEAYGGINGGYSTNEKGDFVPVLGRKRFHAYFETPTEDPLQKHRQSYYRVDYGPVTILTLDSSNGTPDQTAADFDGQPKLTGKQYTLPGTDTQENYTQAQYNAAGGNDLSSYGPGSDQYIWLEENLKNASENGQLIFVQYHHIAFSSGEHGVPLNHELSIGQVGTPMRVINPMLEEYGVVAVFSGHDELFERSFVDEDSDGKGVMYYDVGVAGDGLRGEKRDWFGNPFNTLDYNQYRKWSADQSSVEEWNTSGANPVLVDGGKHYGHLEVNLERSVEGDQEYALVNFTPVYSFPVVDQNYNLQKVERRVYKDVVNLKIPLRKTAATPVFKDALTLNLDENGVVSTVASSYFTSGYSADYTYQFSRELAYSCTDLGIKEVEVKVSEAGEVKWTGVVKVTVLDKIAPKVQVKNYTAVIDLVTSKQFELKADFFIQNLSDNCADELEVVITPKTLGCGDLTTKTPIKVNLLVKDKSGNATESVAYLTIETTESKKISISGPTKGVKGSTVKLTLGSEFDYTVEAWYKGDEQLSANTTKELSVSVAGVYRAKVKPVNGCSVFSNSIDVRFEEATETPVTKDKVELLLDKDGKATLKPEQVFTKWPISLEYTVVLSKSSFSCEDLGYQEITVLITDDKGNSREEKIEVRVQDPIFPQLETKNFEVKLDLSVGELVLNPEDFIKSLSDNCGIESLTINKQKITCEDVGKNVFIEIIATDASRLNTVRLASAIVKAVNTRPVTVNGPAAICVGESQVLTLVSEADFEVVRWRRNGTEVSEATGKTLEIKEGGSYHAIVRYAGGCLFETEKFVVESLAKPSGEIVVDGNILKAPEGNYTYQWFRNGEKLTGDSQGTLTVNQMGEFSVELTNEAGCTTRLAPVTMTISGIFNPGILVSEELKIYPNPASTQVEIQALGDLEFAENSMRIYDPNGKEVSSIVEVIRQSPSSVTLAISRLAAGTYVIMVESQDSGVFVGKMIKQ</sequence>